<dbReference type="AlphaFoldDB" id="A0A1T5PD67"/>
<dbReference type="RefSeq" id="NP_001402580.1">
    <property type="nucleotide sequence ID" value="NM_001415577.1"/>
</dbReference>
<dbReference type="OrthoDB" id="10387950at2759"/>
<proteinExistence type="predicted"/>
<reference evidence="1 2" key="2">
    <citation type="journal article" date="2009" name="BMC Genomics">
        <title>Identification of transcriptional signals in Encephalitozoon cuniculi widespread among Microsporidia phylum: support for accurate structural genome annotation.</title>
        <authorList>
            <person name="Peyretaillade E."/>
            <person name="Goncalves O."/>
            <person name="Terrat S."/>
            <person name="Dugat-Bony E."/>
            <person name="Wincker P."/>
            <person name="Cornman R.S."/>
            <person name="Evans J.D."/>
            <person name="Delbac F."/>
            <person name="Peyret P."/>
        </authorList>
    </citation>
    <scope>NUCLEOTIDE SEQUENCE [LARGE SCALE GENOMIC DNA]</scope>
    <source>
        <strain evidence="1 2">GB-M1</strain>
    </source>
</reference>
<evidence type="ECO:0000313" key="2">
    <source>
        <dbReference type="Proteomes" id="UP000000819"/>
    </source>
</evidence>
<dbReference type="EMBL" id="AL590444">
    <property type="protein sequence ID" value="SKD10693.1"/>
    <property type="molecule type" value="Genomic_DNA"/>
</dbReference>
<reference evidence="1 2" key="1">
    <citation type="journal article" date="2001" name="Nature">
        <title>Genome sequence and gene compaction of the eukaryote parasite Encephalitozoon cuniculi.</title>
        <authorList>
            <person name="Katinka M.D."/>
            <person name="Duprat S."/>
            <person name="Cornillot E."/>
            <person name="Metenier G."/>
            <person name="Thomarat F."/>
            <person name="Prensier G."/>
            <person name="Barbe V."/>
            <person name="Peyretaillade E."/>
            <person name="Brottier P."/>
            <person name="Wincker P."/>
            <person name="Delbac F."/>
            <person name="El Alaoui H."/>
            <person name="Peyret P."/>
            <person name="Saurin W."/>
            <person name="Gouy M."/>
            <person name="Weissenbach J."/>
            <person name="Vivares C.P."/>
        </authorList>
    </citation>
    <scope>NUCLEOTIDE SEQUENCE [LARGE SCALE GENOMIC DNA]</scope>
    <source>
        <strain evidence="1 2">GB-M1</strain>
    </source>
</reference>
<sequence length="54" mass="6511">MDRDEDLFARINEEEMEADVDQAVKNYEIPEIRVIEEFILSHDKLFQDIEKLNN</sequence>
<organism evidence="1 2">
    <name type="scientific">Encephalitozoon cuniculi (strain GB-M1)</name>
    <name type="common">Microsporidian parasite</name>
    <dbReference type="NCBI Taxonomy" id="284813"/>
    <lineage>
        <taxon>Eukaryota</taxon>
        <taxon>Fungi</taxon>
        <taxon>Fungi incertae sedis</taxon>
        <taxon>Microsporidia</taxon>
        <taxon>Unikaryonidae</taxon>
        <taxon>Encephalitozoon</taxon>
    </lineage>
</organism>
<dbReference type="Proteomes" id="UP000000819">
    <property type="component" value="Chromosome IV"/>
</dbReference>
<evidence type="ECO:0000313" key="1">
    <source>
        <dbReference type="EMBL" id="SKD10693.1"/>
    </source>
</evidence>
<dbReference type="GeneID" id="77136334"/>
<accession>A0A1T5PD67</accession>
<protein>
    <submittedName>
        <fullName evidence="1">ECU04_0152 protein</fullName>
    </submittedName>
</protein>
<dbReference type="InParanoid" id="A0A1T5PD67"/>
<keyword evidence="2" id="KW-1185">Reference proteome</keyword>
<dbReference type="KEGG" id="ecu:ECU04_0152"/>
<gene>
    <name evidence="1" type="ordered locus">ECU04_0152</name>
</gene>
<name>A0A1T5PD67_ENCCU</name>